<dbReference type="InterPro" id="IPR003903">
    <property type="entry name" value="UIM_dom"/>
</dbReference>
<protein>
    <submittedName>
        <fullName evidence="3">AT-rich interactive domain-containing protein 5B</fullName>
    </submittedName>
</protein>
<dbReference type="OrthoDB" id="1938591at2759"/>
<evidence type="ECO:0000259" key="2">
    <source>
        <dbReference type="PROSITE" id="PS51011"/>
    </source>
</evidence>
<dbReference type="FunFam" id="1.10.150.60:FF:000015">
    <property type="entry name" value="AT-rich interactive domain-containing protein 5B"/>
    <property type="match status" value="1"/>
</dbReference>
<dbReference type="PROSITE" id="PS51011">
    <property type="entry name" value="ARID"/>
    <property type="match status" value="1"/>
</dbReference>
<feature type="compositionally biased region" description="Basic and acidic residues" evidence="1">
    <location>
        <begin position="283"/>
        <end position="304"/>
    </location>
</feature>
<dbReference type="CDD" id="cd16869">
    <property type="entry name" value="ARID_ARID5"/>
    <property type="match status" value="1"/>
</dbReference>
<feature type="compositionally biased region" description="Polar residues" evidence="1">
    <location>
        <begin position="692"/>
        <end position="708"/>
    </location>
</feature>
<feature type="compositionally biased region" description="Basic residues" evidence="1">
    <location>
        <begin position="1351"/>
        <end position="1362"/>
    </location>
</feature>
<evidence type="ECO:0000313" key="4">
    <source>
        <dbReference type="Proteomes" id="UP000281406"/>
    </source>
</evidence>
<keyword evidence="4" id="KW-1185">Reference proteome</keyword>
<dbReference type="Proteomes" id="UP000281406">
    <property type="component" value="Unassembled WGS sequence"/>
</dbReference>
<feature type="compositionally biased region" description="Polar residues" evidence="1">
    <location>
        <begin position="266"/>
        <end position="280"/>
    </location>
</feature>
<feature type="region of interest" description="Disordered" evidence="1">
    <location>
        <begin position="243"/>
        <end position="391"/>
    </location>
</feature>
<dbReference type="GO" id="GO:0045739">
    <property type="term" value="P:positive regulation of DNA repair"/>
    <property type="evidence" value="ECO:0007669"/>
    <property type="project" value="TreeGrafter"/>
</dbReference>
<dbReference type="GO" id="GO:0006302">
    <property type="term" value="P:double-strand break repair"/>
    <property type="evidence" value="ECO:0007669"/>
    <property type="project" value="InterPro"/>
</dbReference>
<feature type="compositionally biased region" description="Polar residues" evidence="1">
    <location>
        <begin position="165"/>
        <end position="198"/>
    </location>
</feature>
<gene>
    <name evidence="3" type="ORF">DPX16_21560</name>
</gene>
<feature type="compositionally biased region" description="Basic and acidic residues" evidence="1">
    <location>
        <begin position="7"/>
        <end position="25"/>
    </location>
</feature>
<feature type="region of interest" description="Disordered" evidence="1">
    <location>
        <begin position="1722"/>
        <end position="1751"/>
    </location>
</feature>
<dbReference type="InterPro" id="IPR038868">
    <property type="entry name" value="RAP80"/>
</dbReference>
<feature type="compositionally biased region" description="Polar residues" evidence="1">
    <location>
        <begin position="115"/>
        <end position="128"/>
    </location>
</feature>
<feature type="compositionally biased region" description="Basic and acidic residues" evidence="1">
    <location>
        <begin position="576"/>
        <end position="592"/>
    </location>
</feature>
<feature type="region of interest" description="Disordered" evidence="1">
    <location>
        <begin position="1"/>
        <end position="59"/>
    </location>
</feature>
<dbReference type="CDD" id="cd20912">
    <property type="entry name" value="AIR_RAP80-like"/>
    <property type="match status" value="1"/>
</dbReference>
<feature type="region of interest" description="Disordered" evidence="1">
    <location>
        <begin position="692"/>
        <end position="745"/>
    </location>
</feature>
<dbReference type="Gene3D" id="6.10.250.1800">
    <property type="match status" value="1"/>
</dbReference>
<dbReference type="GO" id="GO:0070530">
    <property type="term" value="F:K63-linked polyubiquitin modification-dependent protein binding"/>
    <property type="evidence" value="ECO:0007669"/>
    <property type="project" value="InterPro"/>
</dbReference>
<feature type="domain" description="ARID" evidence="2">
    <location>
        <begin position="1210"/>
        <end position="1302"/>
    </location>
</feature>
<feature type="compositionally biased region" description="Basic and acidic residues" evidence="1">
    <location>
        <begin position="459"/>
        <end position="474"/>
    </location>
</feature>
<dbReference type="GO" id="GO:0070531">
    <property type="term" value="C:BRCA1-A complex"/>
    <property type="evidence" value="ECO:0007669"/>
    <property type="project" value="InterPro"/>
</dbReference>
<feature type="compositionally biased region" description="Basic residues" evidence="1">
    <location>
        <begin position="43"/>
        <end position="54"/>
    </location>
</feature>
<proteinExistence type="predicted"/>
<dbReference type="SMART" id="SM00726">
    <property type="entry name" value="UIM"/>
    <property type="match status" value="2"/>
</dbReference>
<feature type="compositionally biased region" description="Basic residues" evidence="1">
    <location>
        <begin position="551"/>
        <end position="560"/>
    </location>
</feature>
<dbReference type="InterPro" id="IPR001606">
    <property type="entry name" value="ARID_dom"/>
</dbReference>
<feature type="compositionally biased region" description="Polar residues" evidence="1">
    <location>
        <begin position="1330"/>
        <end position="1344"/>
    </location>
</feature>
<reference evidence="3 4" key="1">
    <citation type="submission" date="2018-10" db="EMBL/GenBank/DDBJ databases">
        <title>Genome assembly for a Yunnan-Guizhou Plateau 3E fish, Anabarilius grahami (Regan), and its evolutionary and genetic applications.</title>
        <authorList>
            <person name="Jiang W."/>
        </authorList>
    </citation>
    <scope>NUCLEOTIDE SEQUENCE [LARGE SCALE GENOMIC DNA]</scope>
    <source>
        <strain evidence="3">AG-KIZ</strain>
        <tissue evidence="3">Muscle</tissue>
    </source>
</reference>
<dbReference type="InterPro" id="IPR036431">
    <property type="entry name" value="ARID_dom_sf"/>
</dbReference>
<feature type="region of interest" description="Disordered" evidence="1">
    <location>
        <begin position="1049"/>
        <end position="1077"/>
    </location>
</feature>
<dbReference type="SMART" id="SM00501">
    <property type="entry name" value="BRIGHT"/>
    <property type="match status" value="1"/>
</dbReference>
<feature type="compositionally biased region" description="Polar residues" evidence="1">
    <location>
        <begin position="245"/>
        <end position="258"/>
    </location>
</feature>
<comment type="caution">
    <text evidence="3">The sequence shown here is derived from an EMBL/GenBank/DDBJ whole genome shotgun (WGS) entry which is preliminary data.</text>
</comment>
<dbReference type="SMART" id="SM01014">
    <property type="entry name" value="ARID"/>
    <property type="match status" value="1"/>
</dbReference>
<dbReference type="PROSITE" id="PS50330">
    <property type="entry name" value="UIM"/>
    <property type="match status" value="1"/>
</dbReference>
<feature type="region of interest" description="Disordered" evidence="1">
    <location>
        <begin position="440"/>
        <end position="483"/>
    </location>
</feature>
<dbReference type="Pfam" id="PF01388">
    <property type="entry name" value="ARID"/>
    <property type="match status" value="1"/>
</dbReference>
<dbReference type="EMBL" id="RJVU01059915">
    <property type="protein sequence ID" value="ROJ62574.1"/>
    <property type="molecule type" value="Genomic_DNA"/>
</dbReference>
<evidence type="ECO:0000256" key="1">
    <source>
        <dbReference type="SAM" id="MobiDB-lite"/>
    </source>
</evidence>
<feature type="region of interest" description="Disordered" evidence="1">
    <location>
        <begin position="773"/>
        <end position="799"/>
    </location>
</feature>
<feature type="region of interest" description="Disordered" evidence="1">
    <location>
        <begin position="1160"/>
        <end position="1181"/>
    </location>
</feature>
<organism evidence="3 4">
    <name type="scientific">Anabarilius grahami</name>
    <name type="common">Kanglang fish</name>
    <name type="synonym">Barilius grahami</name>
    <dbReference type="NCBI Taxonomy" id="495550"/>
    <lineage>
        <taxon>Eukaryota</taxon>
        <taxon>Metazoa</taxon>
        <taxon>Chordata</taxon>
        <taxon>Craniata</taxon>
        <taxon>Vertebrata</taxon>
        <taxon>Euteleostomi</taxon>
        <taxon>Actinopterygii</taxon>
        <taxon>Neopterygii</taxon>
        <taxon>Teleostei</taxon>
        <taxon>Ostariophysi</taxon>
        <taxon>Cypriniformes</taxon>
        <taxon>Xenocyprididae</taxon>
        <taxon>Xenocypridinae</taxon>
        <taxon>Xenocypridinae incertae sedis</taxon>
        <taxon>Anabarilius</taxon>
    </lineage>
</organism>
<feature type="compositionally biased region" description="Acidic residues" evidence="1">
    <location>
        <begin position="564"/>
        <end position="575"/>
    </location>
</feature>
<feature type="compositionally biased region" description="Polar residues" evidence="1">
    <location>
        <begin position="316"/>
        <end position="342"/>
    </location>
</feature>
<accession>A0A3N0XUR7</accession>
<evidence type="ECO:0000313" key="3">
    <source>
        <dbReference type="EMBL" id="ROJ62574.1"/>
    </source>
</evidence>
<feature type="region of interest" description="Disordered" evidence="1">
    <location>
        <begin position="76"/>
        <end position="223"/>
    </location>
</feature>
<dbReference type="GO" id="GO:0042393">
    <property type="term" value="F:histone binding"/>
    <property type="evidence" value="ECO:0007669"/>
    <property type="project" value="TreeGrafter"/>
</dbReference>
<sequence length="1785" mass="199104">MPRRKRTPDESGRRAKVSKVDHNEETLVISDSEQEEEDSPVKRSSRTARWRRRENKSQLQELTEEEMLDLALKLSAQEASSAAQRRNLEDKDIQKAIAESLNESTVKASEGQDEAASSSDQPQQNVASAISHLRRKLSYPSQDQTNSENERETTSPLPEMPDLSPMTSSHLSSKSSAQVSRTPATTQDKPSDKQTVISDTPEDELFKSRSESQTSTVFSRHGSFNRQPVVCVEKLSQELIPESAGSINFDTQDSTVISTCPDRFRSPQQDSPFSKWQVFTQGDFKRTSDLLEDKDDHQNAKGNEDDTQIPDEDTHLPTQLSQGLSTDPDTCLSPSKRSQISSPKRVPENNNEDVTETSKTPDQKQVEDQTPQGENVKSDTAAETAPNTQSWNEFTSHMVLHLTDDDDDEDDGSEEVLSPSPVKIFRPIRTELSPNQSCISSTTITLDPSTQDTQMSRSVLEEDSRASKAAESKPSDCNPPHTSVEKGQCTISYYWGVPFCPVGQNPDEYTRVIMCQMEVYEKSLKEAQRELLRKADWGQPVFPRSSERPFGGRRWKRHRAPQLSEDEEENEEEGEKENNRIEVEEERDEARQESVVGSQEEAEGGQTETYVVLSSPETKDEQVEKNPFSSQEEPITAAANKSFRKNAPWDISDETQIKCPAEQEEQEAQTHEACEEDDIVCPETQMTENSTPELMMTSPTSPAQPQSHADSEVMEVEEGGGASVAAEEMMEQESDPTEAAPPHSQRMECPMCSKLFPLSRIEVHAAFCDGEADQQEEQSQVVARGKRTRGNLTEESQRSGKSAEMDKCFLCQEMFSPQEYPDHVELCLKKKDSRTNEENGLLSALERTERRHTGSDEPGPSDVSTKSNWHKLFFSYVYVCAGAVSTRLCNLIGGIERDKGMLSCNGAEYDTDMRLFPNLFAFVCSCLNQWLGAPSCLRGSFAFYKSVGCKQELGGPTRVWKLGEFYFMRCGPQEPVCIAEVTLLWEDQTQRRLLASSRLYFLPEDTPKGRAVEHGEDEVLAVSKKIVVRVEDLVKWTCQEPPHWKRSSLNIHGPLMSDGSQDASYPQEGKTESEDESLGVQQKVKILSYPQYCRFRSLQRRVPDLASCPGLQDPHLLALGGIKVALQNTRVLYCRDTFNHPTLDSNASILTQLGCSSLSLKGRPRKRKGMDGKGSDQQNHNHLSESWMERMKENVMGSVEMHWDGNWLPHPEEQLFLDQLYIFMERRGSPISKVPNLGFKKIDLFLMYSVVKRLGGYERVTSHRLWKTVYNELGGSPGSTSAATCTRRHYERLMLPYELYVRGENPELSKPRATSVFPTTIKKTVRGRGVSNSPKKNAVTNQASPPDGVVVRKRGRPPGKRNAKVLARGRVGRPPLHPKPPLEKPARPHQEIVQPLTIFQELKLTNHPHGQGLSLVSSTPVPHQPVLGRDVKTETVEPQAPSFLSVPCKLLAGGSLEGFSPTKGLCPLDLFRARLGLNGVSTHEVTPQDSSTPHQTIMVHQPRVSTPETPESLQHQCSGCSLDASSQNGGSTVTRAPLPPLRILPLDIGCSLQLRQLMRTRLGSTHMNTFTKRLSEVLAQDLSKTSQPNGSVPQEQSLPLNLSKRAITKRSAGDMELTELQGRDVQSMTKRPKVETEDLEASLKWNGMPFLVPLNQDEPADLSSPSRARALVQDRTNVALTLPEATCFSFVPKLDVPLEKPYSIGVSPDTLPCIYHMKQGEDKTSTNTVTVKKEPESASLDPNLEPQSNSDLYLQCVPTDDIKELDAVSSLKVLSSSLLSKPSSC</sequence>
<feature type="region of interest" description="Disordered" evidence="1">
    <location>
        <begin position="1326"/>
        <end position="1362"/>
    </location>
</feature>
<dbReference type="Gene3D" id="1.10.150.60">
    <property type="entry name" value="ARID DNA-binding domain"/>
    <property type="match status" value="1"/>
</dbReference>
<feature type="compositionally biased region" description="Basic and acidic residues" evidence="1">
    <location>
        <begin position="846"/>
        <end position="855"/>
    </location>
</feature>
<feature type="compositionally biased region" description="Polar residues" evidence="1">
    <location>
        <begin position="211"/>
        <end position="223"/>
    </location>
</feature>
<dbReference type="PANTHER" id="PTHR15932">
    <property type="entry name" value="UBIQUITIN INTERACTION MOTIF-CONTAINING PROTEIN 1"/>
    <property type="match status" value="1"/>
</dbReference>
<feature type="region of interest" description="Disordered" evidence="1">
    <location>
        <begin position="838"/>
        <end position="864"/>
    </location>
</feature>
<dbReference type="PANTHER" id="PTHR15932:SF2">
    <property type="entry name" value="BRCA1-A COMPLEX SUBUNIT RAP80"/>
    <property type="match status" value="1"/>
</dbReference>
<dbReference type="GO" id="GO:0003677">
    <property type="term" value="F:DNA binding"/>
    <property type="evidence" value="ECO:0007669"/>
    <property type="project" value="InterPro"/>
</dbReference>
<name>A0A3N0XUR7_ANAGA</name>
<dbReference type="SUPFAM" id="SSF46774">
    <property type="entry name" value="ARID-like"/>
    <property type="match status" value="1"/>
</dbReference>
<feature type="compositionally biased region" description="Polar residues" evidence="1">
    <location>
        <begin position="440"/>
        <end position="457"/>
    </location>
</feature>
<feature type="region of interest" description="Disordered" evidence="1">
    <location>
        <begin position="540"/>
        <end position="647"/>
    </location>
</feature>